<dbReference type="Gene3D" id="3.90.1140.10">
    <property type="entry name" value="Cyclic phosphodiesterase"/>
    <property type="match status" value="1"/>
</dbReference>
<sequence>MALTSLSIEFACTPGRDLQWINRLRGELYPDHIPAHITLLSDVCYESGLVEHIREIAEQYKPFDFELDRPAVRWKRGDQIVAIRLRDEENRFADIQMALGPWSWQPRLRPPHVTIFRGSGKNAQIKHRSRLVARCLNTYEQNQRGRQVRIGVEGLELVDYRGRHTRQGIEFEREILHAFPFGHP</sequence>
<evidence type="ECO:0000313" key="1">
    <source>
        <dbReference type="EMBL" id="KAJ7334850.1"/>
    </source>
</evidence>
<evidence type="ECO:0000313" key="2">
    <source>
        <dbReference type="Proteomes" id="UP001218218"/>
    </source>
</evidence>
<dbReference type="Proteomes" id="UP001218218">
    <property type="component" value="Unassembled WGS sequence"/>
</dbReference>
<reference evidence="1" key="1">
    <citation type="submission" date="2023-03" db="EMBL/GenBank/DDBJ databases">
        <title>Massive genome expansion in bonnet fungi (Mycena s.s.) driven by repeated elements and novel gene families across ecological guilds.</title>
        <authorList>
            <consortium name="Lawrence Berkeley National Laboratory"/>
            <person name="Harder C.B."/>
            <person name="Miyauchi S."/>
            <person name="Viragh M."/>
            <person name="Kuo A."/>
            <person name="Thoen E."/>
            <person name="Andreopoulos B."/>
            <person name="Lu D."/>
            <person name="Skrede I."/>
            <person name="Drula E."/>
            <person name="Henrissat B."/>
            <person name="Morin E."/>
            <person name="Kohler A."/>
            <person name="Barry K."/>
            <person name="LaButti K."/>
            <person name="Morin E."/>
            <person name="Salamov A."/>
            <person name="Lipzen A."/>
            <person name="Mereny Z."/>
            <person name="Hegedus B."/>
            <person name="Baldrian P."/>
            <person name="Stursova M."/>
            <person name="Weitz H."/>
            <person name="Taylor A."/>
            <person name="Grigoriev I.V."/>
            <person name="Nagy L.G."/>
            <person name="Martin F."/>
            <person name="Kauserud H."/>
        </authorList>
    </citation>
    <scope>NUCLEOTIDE SEQUENCE</scope>
    <source>
        <strain evidence="1">CBHHK002</strain>
    </source>
</reference>
<proteinExistence type="predicted"/>
<keyword evidence="2" id="KW-1185">Reference proteome</keyword>
<evidence type="ECO:0008006" key="3">
    <source>
        <dbReference type="Google" id="ProtNLM"/>
    </source>
</evidence>
<accession>A0AAD7ELB8</accession>
<dbReference type="AlphaFoldDB" id="A0AAD7ELB8"/>
<gene>
    <name evidence="1" type="ORF">DFH08DRAFT_879509</name>
</gene>
<organism evidence="1 2">
    <name type="scientific">Mycena albidolilacea</name>
    <dbReference type="NCBI Taxonomy" id="1033008"/>
    <lineage>
        <taxon>Eukaryota</taxon>
        <taxon>Fungi</taxon>
        <taxon>Dikarya</taxon>
        <taxon>Basidiomycota</taxon>
        <taxon>Agaricomycotina</taxon>
        <taxon>Agaricomycetes</taxon>
        <taxon>Agaricomycetidae</taxon>
        <taxon>Agaricales</taxon>
        <taxon>Marasmiineae</taxon>
        <taxon>Mycenaceae</taxon>
        <taxon>Mycena</taxon>
    </lineage>
</organism>
<dbReference type="EMBL" id="JARIHO010000032">
    <property type="protein sequence ID" value="KAJ7334850.1"/>
    <property type="molecule type" value="Genomic_DNA"/>
</dbReference>
<comment type="caution">
    <text evidence="1">The sequence shown here is derived from an EMBL/GenBank/DDBJ whole genome shotgun (WGS) entry which is preliminary data.</text>
</comment>
<dbReference type="Pfam" id="PF13563">
    <property type="entry name" value="2_5_RNA_ligase2"/>
    <property type="match status" value="1"/>
</dbReference>
<feature type="non-terminal residue" evidence="1">
    <location>
        <position position="1"/>
    </location>
</feature>
<dbReference type="InterPro" id="IPR009097">
    <property type="entry name" value="Cyclic_Pdiesterase"/>
</dbReference>
<protein>
    <recommendedName>
        <fullName evidence="3">2'-5' RNA ligase family protein</fullName>
    </recommendedName>
</protein>
<dbReference type="SUPFAM" id="SSF55144">
    <property type="entry name" value="LigT-like"/>
    <property type="match status" value="1"/>
</dbReference>
<name>A0AAD7ELB8_9AGAR</name>